<feature type="domain" description="3-hydroxyacyl-CoA dehydrogenase NAD binding" evidence="3">
    <location>
        <begin position="12"/>
        <end position="185"/>
    </location>
</feature>
<dbReference type="RefSeq" id="WP_111280060.1">
    <property type="nucleotide sequence ID" value="NZ_QLIN01000001.1"/>
</dbReference>
<dbReference type="GO" id="GO:0006631">
    <property type="term" value="P:fatty acid metabolic process"/>
    <property type="evidence" value="ECO:0007669"/>
    <property type="project" value="InterPro"/>
</dbReference>
<dbReference type="PANTHER" id="PTHR48075">
    <property type="entry name" value="3-HYDROXYACYL-COA DEHYDROGENASE FAMILY PROTEIN"/>
    <property type="match status" value="1"/>
</dbReference>
<evidence type="ECO:0000313" key="4">
    <source>
        <dbReference type="EMBL" id="RAI72485.1"/>
    </source>
</evidence>
<organism evidence="4 5">
    <name type="scientific">Pseudomonas fluorescens</name>
    <dbReference type="NCBI Taxonomy" id="294"/>
    <lineage>
        <taxon>Bacteria</taxon>
        <taxon>Pseudomonadati</taxon>
        <taxon>Pseudomonadota</taxon>
        <taxon>Gammaproteobacteria</taxon>
        <taxon>Pseudomonadales</taxon>
        <taxon>Pseudomonadaceae</taxon>
        <taxon>Pseudomonas</taxon>
    </lineage>
</organism>
<feature type="domain" description="3-hydroxyacyl-CoA dehydrogenase C-terminal" evidence="2">
    <location>
        <begin position="190"/>
        <end position="242"/>
    </location>
</feature>
<evidence type="ECO:0000259" key="3">
    <source>
        <dbReference type="Pfam" id="PF02737"/>
    </source>
</evidence>
<dbReference type="Gene3D" id="3.40.50.720">
    <property type="entry name" value="NAD(P)-binding Rossmann-like Domain"/>
    <property type="match status" value="1"/>
</dbReference>
<evidence type="ECO:0000259" key="2">
    <source>
        <dbReference type="Pfam" id="PF00725"/>
    </source>
</evidence>
<name>A0A327NC30_PSEFL</name>
<dbReference type="Pfam" id="PF02737">
    <property type="entry name" value="3HCDH_N"/>
    <property type="match status" value="1"/>
</dbReference>
<accession>A0A327NC30</accession>
<proteinExistence type="predicted"/>
<evidence type="ECO:0000313" key="5">
    <source>
        <dbReference type="Proteomes" id="UP000249493"/>
    </source>
</evidence>
<dbReference type="InterPro" id="IPR013328">
    <property type="entry name" value="6PGD_dom2"/>
</dbReference>
<dbReference type="InterPro" id="IPR036291">
    <property type="entry name" value="NAD(P)-bd_dom_sf"/>
</dbReference>
<dbReference type="Gene3D" id="1.10.1040.10">
    <property type="entry name" value="N-(1-d-carboxylethyl)-l-norvaline Dehydrogenase, domain 2"/>
    <property type="match status" value="1"/>
</dbReference>
<sequence>MSAQSVTKRFQTVVCIGAGNIGAGWAAHYMRAGLDVVVYDPVAARSEWLDEYFKRAMPALEALGLAPGAGLNRVRFTTNIEDALAGAQFVQESTPEVLEDKIKLFKLMTDIAPADAIIASSSAGFLAKDLRSCAKGPERILIGHPFNPPFLVPIVEIAGGDAAPESAAVAAEFYKSTGCEVVELKREINGYIGNRIQAAVLREIFYMYSEGIADVATIDRAISSGPALRWAVMGPSSTFFLGTQNPDMYADFVNGLVEEIHGGFVADPAFSIDPQLIKDYAAEVRTTIGVDGQKPLLDLRNTGVVKIRQALDLMRENGAKFL</sequence>
<comment type="caution">
    <text evidence="4">The sequence shown here is derived from an EMBL/GenBank/DDBJ whole genome shotgun (WGS) entry which is preliminary data.</text>
</comment>
<dbReference type="EMBL" id="QLIN01000001">
    <property type="protein sequence ID" value="RAI72485.1"/>
    <property type="molecule type" value="Genomic_DNA"/>
</dbReference>
<dbReference type="SUPFAM" id="SSF48179">
    <property type="entry name" value="6-phosphogluconate dehydrogenase C-terminal domain-like"/>
    <property type="match status" value="1"/>
</dbReference>
<dbReference type="GO" id="GO:0016616">
    <property type="term" value="F:oxidoreductase activity, acting on the CH-OH group of donors, NAD or NADP as acceptor"/>
    <property type="evidence" value="ECO:0007669"/>
    <property type="project" value="InterPro"/>
</dbReference>
<protein>
    <recommendedName>
        <fullName evidence="6">L-carnitine dehydrogenase</fullName>
    </recommendedName>
</protein>
<dbReference type="InterPro" id="IPR008927">
    <property type="entry name" value="6-PGluconate_DH-like_C_sf"/>
</dbReference>
<dbReference type="InterPro" id="IPR006108">
    <property type="entry name" value="3HC_DH_C"/>
</dbReference>
<gene>
    <name evidence="4" type="ORF">DOZ80_02795</name>
</gene>
<dbReference type="InterPro" id="IPR006176">
    <property type="entry name" value="3-OHacyl-CoA_DH_NAD-bd"/>
</dbReference>
<dbReference type="PANTHER" id="PTHR48075:SF5">
    <property type="entry name" value="3-HYDROXYBUTYRYL-COA DEHYDROGENASE"/>
    <property type="match status" value="1"/>
</dbReference>
<dbReference type="Proteomes" id="UP000249493">
    <property type="component" value="Unassembled WGS sequence"/>
</dbReference>
<dbReference type="AlphaFoldDB" id="A0A327NC30"/>
<keyword evidence="1" id="KW-0560">Oxidoreductase</keyword>
<dbReference type="Pfam" id="PF00725">
    <property type="entry name" value="3HCDH"/>
    <property type="match status" value="1"/>
</dbReference>
<reference evidence="4 5" key="1">
    <citation type="submission" date="2018-06" db="EMBL/GenBank/DDBJ databases">
        <authorList>
            <person name="Zhirakovskaya E."/>
        </authorList>
    </citation>
    <scope>NUCLEOTIDE SEQUENCE [LARGE SCALE GENOMIC DNA]</scope>
    <source>
        <strain evidence="4 5">LY3</strain>
    </source>
</reference>
<dbReference type="SUPFAM" id="SSF51735">
    <property type="entry name" value="NAD(P)-binding Rossmann-fold domains"/>
    <property type="match status" value="1"/>
</dbReference>
<evidence type="ECO:0008006" key="6">
    <source>
        <dbReference type="Google" id="ProtNLM"/>
    </source>
</evidence>
<dbReference type="GO" id="GO:0070403">
    <property type="term" value="F:NAD+ binding"/>
    <property type="evidence" value="ECO:0007669"/>
    <property type="project" value="InterPro"/>
</dbReference>
<evidence type="ECO:0000256" key="1">
    <source>
        <dbReference type="ARBA" id="ARBA00023002"/>
    </source>
</evidence>